<name>A0A3B0YND7_9ZZZZ</name>
<protein>
    <submittedName>
        <fullName evidence="1">Uncharacterized protein</fullName>
    </submittedName>
</protein>
<dbReference type="AlphaFoldDB" id="A0A3B0YND7"/>
<gene>
    <name evidence="1" type="ORF">MNBD_GAMMA09-2129</name>
</gene>
<accession>A0A3B0YND7</accession>
<sequence>MNVSQQIFSDLQKTQCVLFSLQPIWRHGLKFSKTHEVFGQVKQYSPSHYILINALLTDFYHY</sequence>
<proteinExistence type="predicted"/>
<evidence type="ECO:0000313" key="1">
    <source>
        <dbReference type="EMBL" id="VAW70434.1"/>
    </source>
</evidence>
<dbReference type="EMBL" id="UOFI01000199">
    <property type="protein sequence ID" value="VAW70434.1"/>
    <property type="molecule type" value="Genomic_DNA"/>
</dbReference>
<reference evidence="1" key="1">
    <citation type="submission" date="2018-06" db="EMBL/GenBank/DDBJ databases">
        <authorList>
            <person name="Zhirakovskaya E."/>
        </authorList>
    </citation>
    <scope>NUCLEOTIDE SEQUENCE</scope>
</reference>
<organism evidence="1">
    <name type="scientific">hydrothermal vent metagenome</name>
    <dbReference type="NCBI Taxonomy" id="652676"/>
    <lineage>
        <taxon>unclassified sequences</taxon>
        <taxon>metagenomes</taxon>
        <taxon>ecological metagenomes</taxon>
    </lineage>
</organism>